<dbReference type="Pfam" id="PF04055">
    <property type="entry name" value="Radical_SAM"/>
    <property type="match status" value="1"/>
</dbReference>
<dbReference type="HAMAP" id="MF_00917">
    <property type="entry name" value="QueE"/>
    <property type="match status" value="1"/>
</dbReference>
<evidence type="ECO:0000256" key="2">
    <source>
        <dbReference type="ARBA" id="ARBA00022691"/>
    </source>
</evidence>
<comment type="cofactor">
    <cofactor evidence="8">
        <name>Mg(2+)</name>
        <dbReference type="ChEBI" id="CHEBI:18420"/>
    </cofactor>
</comment>
<sequence>MSAQTIKNENTIKFNVVEKFVSIEGEGIRSGYPAVFVRFAGCNLSCSWCDTKYANENPEYEEIDVDNLMNFIASTEIKKVTLTGGEPLIQPYIYLLIDRLISEGFEVNVETNGSVSIKHVPRDAIITMDYKCPSSGMEDRMIVDNINFLGKKDVLKFVVGTYEDLKSAERIIKTFKPRCNIFFSPVFGMIKPAEIVKFLIENKLFDTRVQLQIHKIIWSDKIKGV</sequence>
<evidence type="ECO:0000256" key="4">
    <source>
        <dbReference type="ARBA" id="ARBA00022842"/>
    </source>
</evidence>
<feature type="binding site" evidence="8">
    <location>
        <position position="46"/>
    </location>
    <ligand>
        <name>[4Fe-4S] cluster</name>
        <dbReference type="ChEBI" id="CHEBI:49883"/>
        <note>4Fe-4S-S-AdoMet</note>
    </ligand>
</feature>
<evidence type="ECO:0000256" key="6">
    <source>
        <dbReference type="ARBA" id="ARBA00023014"/>
    </source>
</evidence>
<dbReference type="SUPFAM" id="SSF102114">
    <property type="entry name" value="Radical SAM enzymes"/>
    <property type="match status" value="1"/>
</dbReference>
<comment type="similarity">
    <text evidence="8">Belongs to the radical SAM superfamily. 7-carboxy-7-deazaguanine synthase family.</text>
</comment>
<feature type="binding site" evidence="8">
    <location>
        <position position="83"/>
    </location>
    <ligand>
        <name>substrate</name>
    </ligand>
</feature>
<comment type="pathway">
    <text evidence="8">Purine metabolism; 7-cyano-7-deazaguanine biosynthesis.</text>
</comment>
<evidence type="ECO:0000256" key="5">
    <source>
        <dbReference type="ARBA" id="ARBA00023004"/>
    </source>
</evidence>
<dbReference type="PIRSF" id="PIRSF000370">
    <property type="entry name" value="QueE"/>
    <property type="match status" value="1"/>
</dbReference>
<dbReference type="SFLD" id="SFLDS00029">
    <property type="entry name" value="Radical_SAM"/>
    <property type="match status" value="1"/>
</dbReference>
<dbReference type="InterPro" id="IPR007197">
    <property type="entry name" value="rSAM"/>
</dbReference>
<dbReference type="InterPro" id="IPR024924">
    <property type="entry name" value="7-CO-7-deazaguanine_synth-like"/>
</dbReference>
<comment type="subunit">
    <text evidence="8">Homodimer.</text>
</comment>
<feature type="binding site" evidence="8">
    <location>
        <begin position="48"/>
        <end position="50"/>
    </location>
    <ligand>
        <name>S-adenosyl-L-methionine</name>
        <dbReference type="ChEBI" id="CHEBI:59789"/>
    </ligand>
</feature>
<accession>A0ABM7NQ05</accession>
<keyword evidence="5 8" id="KW-0408">Iron</keyword>
<dbReference type="CDD" id="cd01335">
    <property type="entry name" value="Radical_SAM"/>
    <property type="match status" value="1"/>
</dbReference>
<dbReference type="NCBIfam" id="TIGR03963">
    <property type="entry name" value="rSAM_QueE_Clost"/>
    <property type="match status" value="1"/>
</dbReference>
<dbReference type="InterPro" id="IPR023868">
    <property type="entry name" value="7-CO-7-deazaGua_synth_put_Clo"/>
</dbReference>
<feature type="binding site" evidence="8">
    <location>
        <position position="85"/>
    </location>
    <ligand>
        <name>S-adenosyl-L-methionine</name>
        <dbReference type="ChEBI" id="CHEBI:59789"/>
    </ligand>
</feature>
<evidence type="ECO:0000313" key="11">
    <source>
        <dbReference type="Proteomes" id="UP000663623"/>
    </source>
</evidence>
<feature type="binding site" evidence="8">
    <location>
        <position position="51"/>
    </location>
    <ligand>
        <name>Mg(2+)</name>
        <dbReference type="ChEBI" id="CHEBI:18420"/>
    </ligand>
</feature>
<protein>
    <recommendedName>
        <fullName evidence="8">7-carboxy-7-deazaguanine synthase</fullName>
        <shortName evidence="8">CDG synthase</shortName>
        <ecNumber evidence="8">4.3.99.3</ecNumber>
    </recommendedName>
    <alternativeName>
        <fullName evidence="8">Queuosine biosynthesis protein QueE</fullName>
    </alternativeName>
</protein>
<evidence type="ECO:0000259" key="9">
    <source>
        <dbReference type="PROSITE" id="PS51918"/>
    </source>
</evidence>
<keyword evidence="6 8" id="KW-0411">Iron-sulfur</keyword>
<keyword evidence="11" id="KW-1185">Reference proteome</keyword>
<comment type="caution">
    <text evidence="8">Lacks conserved residue(s) required for the propagation of feature annotation.</text>
</comment>
<evidence type="ECO:0000256" key="1">
    <source>
        <dbReference type="ARBA" id="ARBA00022485"/>
    </source>
</evidence>
<feature type="domain" description="Radical SAM core" evidence="9">
    <location>
        <begin position="29"/>
        <end position="220"/>
    </location>
</feature>
<comment type="catalytic activity">
    <reaction evidence="8">
        <text>6-carboxy-5,6,7,8-tetrahydropterin + H(+) = 7-carboxy-7-carbaguanine + NH4(+)</text>
        <dbReference type="Rhea" id="RHEA:27974"/>
        <dbReference type="ChEBI" id="CHEBI:15378"/>
        <dbReference type="ChEBI" id="CHEBI:28938"/>
        <dbReference type="ChEBI" id="CHEBI:61032"/>
        <dbReference type="ChEBI" id="CHEBI:61036"/>
        <dbReference type="EC" id="4.3.99.3"/>
    </reaction>
</comment>
<dbReference type="EMBL" id="AP024480">
    <property type="protein sequence ID" value="BCS82247.1"/>
    <property type="molecule type" value="Genomic_DNA"/>
</dbReference>
<name>A0ABM7NQ05_9FIRM</name>
<keyword evidence="3 8" id="KW-0479">Metal-binding</keyword>
<evidence type="ECO:0000256" key="7">
    <source>
        <dbReference type="ARBA" id="ARBA00023239"/>
    </source>
</evidence>
<evidence type="ECO:0000313" key="10">
    <source>
        <dbReference type="EMBL" id="BCS82247.1"/>
    </source>
</evidence>
<feature type="binding site" evidence="8">
    <location>
        <position position="49"/>
    </location>
    <ligand>
        <name>[4Fe-4S] cluster</name>
        <dbReference type="ChEBI" id="CHEBI:49883"/>
        <note>4Fe-4S-S-AdoMet</note>
    </ligand>
</feature>
<proteinExistence type="inferred from homology"/>
<evidence type="ECO:0000256" key="8">
    <source>
        <dbReference type="HAMAP-Rule" id="MF_00917"/>
    </source>
</evidence>
<dbReference type="InterPro" id="IPR058240">
    <property type="entry name" value="rSAM_sf"/>
</dbReference>
<dbReference type="Gene3D" id="3.20.20.70">
    <property type="entry name" value="Aldolase class I"/>
    <property type="match status" value="1"/>
</dbReference>
<dbReference type="InterPro" id="IPR013785">
    <property type="entry name" value="Aldolase_TIM"/>
</dbReference>
<dbReference type="PANTHER" id="PTHR42836:SF1">
    <property type="entry name" value="7-CARBOXY-7-DEAZAGUANINE SYNTHASE"/>
    <property type="match status" value="1"/>
</dbReference>
<comment type="cofactor">
    <cofactor evidence="8">
        <name>[4Fe-4S] cluster</name>
        <dbReference type="ChEBI" id="CHEBI:49883"/>
    </cofactor>
    <text evidence="8">Binds 1 [4Fe-4S] cluster. The cluster is coordinated with 3 cysteines and an exchangeable S-adenosyl-L-methionine.</text>
</comment>
<gene>
    <name evidence="8 10" type="primary">queE</name>
    <name evidence="10" type="ORF">CaldiYA01_22070</name>
</gene>
<reference evidence="10 11" key="1">
    <citation type="submission" date="2021-02" db="EMBL/GenBank/DDBJ databases">
        <title>Nitrogen-fixing ability and nitrogen fixation related genes of thermophilic fermentative bacteria in the genus Caldicellulosiruptor.</title>
        <authorList>
            <person name="Chen Y."/>
            <person name="Nishihara A."/>
            <person name="Haruta S."/>
        </authorList>
    </citation>
    <scope>NUCLEOTIDE SEQUENCE [LARGE SCALE GENOMIC DNA]</scope>
    <source>
        <strain evidence="10 11">YA01</strain>
    </source>
</reference>
<keyword evidence="7 8" id="KW-0456">Lyase</keyword>
<evidence type="ECO:0000256" key="3">
    <source>
        <dbReference type="ARBA" id="ARBA00022723"/>
    </source>
</evidence>
<feature type="binding site" evidence="8">
    <location>
        <position position="42"/>
    </location>
    <ligand>
        <name>[4Fe-4S] cluster</name>
        <dbReference type="ChEBI" id="CHEBI:49883"/>
        <note>4Fe-4S-S-AdoMet</note>
    </ligand>
</feature>
<dbReference type="Proteomes" id="UP000663623">
    <property type="component" value="Chromosome"/>
</dbReference>
<dbReference type="PANTHER" id="PTHR42836">
    <property type="entry name" value="7-CARBOXY-7-DEAZAGUANINE SYNTHASE"/>
    <property type="match status" value="1"/>
</dbReference>
<comment type="function">
    <text evidence="8">Catalyzes the complex heterocyclic radical-mediated conversion of 6-carboxy-5,6,7,8-tetrahydropterin (CPH4) to 7-carboxy-7-deazaguanine (CDG), a step common to the biosynthetic pathways of all 7-deazapurine-containing compounds.</text>
</comment>
<dbReference type="PROSITE" id="PS51918">
    <property type="entry name" value="RADICAL_SAM"/>
    <property type="match status" value="1"/>
</dbReference>
<keyword evidence="4 8" id="KW-0460">Magnesium</keyword>
<dbReference type="EC" id="4.3.99.3" evidence="8"/>
<keyword evidence="2 8" id="KW-0949">S-adenosyl-L-methionine</keyword>
<feature type="binding site" evidence="8">
    <location>
        <begin position="23"/>
        <end position="25"/>
    </location>
    <ligand>
        <name>substrate</name>
    </ligand>
</feature>
<organism evidence="10 11">
    <name type="scientific">Caldicellulosiruptor diazotrophicus</name>
    <dbReference type="NCBI Taxonomy" id="2806205"/>
    <lineage>
        <taxon>Bacteria</taxon>
        <taxon>Bacillati</taxon>
        <taxon>Bacillota</taxon>
        <taxon>Bacillota incertae sedis</taxon>
        <taxon>Caldicellulosiruptorales</taxon>
        <taxon>Caldicellulosiruptoraceae</taxon>
        <taxon>Caldicellulosiruptor</taxon>
    </lineage>
</organism>
<keyword evidence="8" id="KW-0671">Queuosine biosynthesis</keyword>
<keyword evidence="1 8" id="KW-0004">4Fe-4S</keyword>
<comment type="cofactor">
    <cofactor evidence="8">
        <name>S-adenosyl-L-methionine</name>
        <dbReference type="ChEBI" id="CHEBI:59789"/>
    </cofactor>
    <text evidence="8">Binds 1 S-adenosyl-L-methionine per subunit.</text>
</comment>
<feature type="binding site" evidence="8">
    <location>
        <position position="38"/>
    </location>
    <ligand>
        <name>substrate</name>
    </ligand>
</feature>